<feature type="transmembrane region" description="Helical" evidence="1">
    <location>
        <begin position="70"/>
        <end position="88"/>
    </location>
</feature>
<protein>
    <submittedName>
        <fullName evidence="2">Uncharacterized protein</fullName>
    </submittedName>
</protein>
<evidence type="ECO:0000313" key="3">
    <source>
        <dbReference type="Proteomes" id="UP000054166"/>
    </source>
</evidence>
<accession>A0A0C3FUT3</accession>
<sequence>MENNERRVKDVIMRISGTALGSIPGFVIFFLGRAVDAPFQYLLFSRGWGVKALSTIGLHGNSTLLKEGPGAWGLGPVPTLLTGLYAVAAMRHFYWITFTNTYKWPFTQAAAIVLSNLWFDTFNTLSTIHAISSSSPVVAGSFIEALGWKQWAGVGLFVAGMLIETLAEESRKRFKNNPSNKGKIDDTGLWSIVRHPNYAGFTLWRSGASLATGSLGYSIGMYIFIISLFVFQAIPGLSGHMSQHYGEQWISYKKRVPYRLFPGIV</sequence>
<dbReference type="PANTHER" id="PTHR32251:SF15">
    <property type="entry name" value="3-OXO-5-ALPHA-STEROID 4-DEHYDROGENASE (DUF1295)"/>
    <property type="match status" value="1"/>
</dbReference>
<dbReference type="EMBL" id="KN832977">
    <property type="protein sequence ID" value="KIM88145.1"/>
    <property type="molecule type" value="Genomic_DNA"/>
</dbReference>
<dbReference type="Pfam" id="PF06966">
    <property type="entry name" value="DUF1295"/>
    <property type="match status" value="1"/>
</dbReference>
<keyword evidence="1" id="KW-1133">Transmembrane helix</keyword>
<dbReference type="Proteomes" id="UP000054166">
    <property type="component" value="Unassembled WGS sequence"/>
</dbReference>
<keyword evidence="1" id="KW-0472">Membrane</keyword>
<organism evidence="2 3">
    <name type="scientific">Piloderma croceum (strain F 1598)</name>
    <dbReference type="NCBI Taxonomy" id="765440"/>
    <lineage>
        <taxon>Eukaryota</taxon>
        <taxon>Fungi</taxon>
        <taxon>Dikarya</taxon>
        <taxon>Basidiomycota</taxon>
        <taxon>Agaricomycotina</taxon>
        <taxon>Agaricomycetes</taxon>
        <taxon>Agaricomycetidae</taxon>
        <taxon>Atheliales</taxon>
        <taxon>Atheliaceae</taxon>
        <taxon>Piloderma</taxon>
    </lineage>
</organism>
<keyword evidence="3" id="KW-1185">Reference proteome</keyword>
<dbReference type="STRING" id="765440.A0A0C3FUT3"/>
<dbReference type="GO" id="GO:0016020">
    <property type="term" value="C:membrane"/>
    <property type="evidence" value="ECO:0007669"/>
    <property type="project" value="TreeGrafter"/>
</dbReference>
<dbReference type="OrthoDB" id="67965at2759"/>
<evidence type="ECO:0000256" key="1">
    <source>
        <dbReference type="SAM" id="Phobius"/>
    </source>
</evidence>
<feature type="transmembrane region" description="Helical" evidence="1">
    <location>
        <begin position="215"/>
        <end position="234"/>
    </location>
</feature>
<reference evidence="3" key="2">
    <citation type="submission" date="2015-01" db="EMBL/GenBank/DDBJ databases">
        <title>Evolutionary Origins and Diversification of the Mycorrhizal Mutualists.</title>
        <authorList>
            <consortium name="DOE Joint Genome Institute"/>
            <consortium name="Mycorrhizal Genomics Consortium"/>
            <person name="Kohler A."/>
            <person name="Kuo A."/>
            <person name="Nagy L.G."/>
            <person name="Floudas D."/>
            <person name="Copeland A."/>
            <person name="Barry K.W."/>
            <person name="Cichocki N."/>
            <person name="Veneault-Fourrey C."/>
            <person name="LaButti K."/>
            <person name="Lindquist E.A."/>
            <person name="Lipzen A."/>
            <person name="Lundell T."/>
            <person name="Morin E."/>
            <person name="Murat C."/>
            <person name="Riley R."/>
            <person name="Ohm R."/>
            <person name="Sun H."/>
            <person name="Tunlid A."/>
            <person name="Henrissat B."/>
            <person name="Grigoriev I.V."/>
            <person name="Hibbett D.S."/>
            <person name="Martin F."/>
        </authorList>
    </citation>
    <scope>NUCLEOTIDE SEQUENCE [LARGE SCALE GENOMIC DNA]</scope>
    <source>
        <strain evidence="3">F 1598</strain>
    </source>
</reference>
<reference evidence="2 3" key="1">
    <citation type="submission" date="2014-04" db="EMBL/GenBank/DDBJ databases">
        <authorList>
            <consortium name="DOE Joint Genome Institute"/>
            <person name="Kuo A."/>
            <person name="Tarkka M."/>
            <person name="Buscot F."/>
            <person name="Kohler A."/>
            <person name="Nagy L.G."/>
            <person name="Floudas D."/>
            <person name="Copeland A."/>
            <person name="Barry K.W."/>
            <person name="Cichocki N."/>
            <person name="Veneault-Fourrey C."/>
            <person name="LaButti K."/>
            <person name="Lindquist E.A."/>
            <person name="Lipzen A."/>
            <person name="Lundell T."/>
            <person name="Morin E."/>
            <person name="Murat C."/>
            <person name="Sun H."/>
            <person name="Tunlid A."/>
            <person name="Henrissat B."/>
            <person name="Grigoriev I.V."/>
            <person name="Hibbett D.S."/>
            <person name="Martin F."/>
            <person name="Nordberg H.P."/>
            <person name="Cantor M.N."/>
            <person name="Hua S.X."/>
        </authorList>
    </citation>
    <scope>NUCLEOTIDE SEQUENCE [LARGE SCALE GENOMIC DNA]</scope>
    <source>
        <strain evidence="2 3">F 1598</strain>
    </source>
</reference>
<dbReference type="Gene3D" id="1.20.120.1630">
    <property type="match status" value="1"/>
</dbReference>
<proteinExistence type="predicted"/>
<dbReference type="AlphaFoldDB" id="A0A0C3FUT3"/>
<gene>
    <name evidence="2" type="ORF">PILCRDRAFT_814057</name>
</gene>
<dbReference type="InterPro" id="IPR010721">
    <property type="entry name" value="UstE-like"/>
</dbReference>
<feature type="transmembrane region" description="Helical" evidence="1">
    <location>
        <begin position="12"/>
        <end position="32"/>
    </location>
</feature>
<dbReference type="HOGENOM" id="CLU_065850_0_0_1"/>
<dbReference type="PANTHER" id="PTHR32251">
    <property type="entry name" value="3-OXO-5-ALPHA-STEROID 4-DEHYDROGENASE"/>
    <property type="match status" value="1"/>
</dbReference>
<name>A0A0C3FUT3_PILCF</name>
<dbReference type="InParanoid" id="A0A0C3FUT3"/>
<dbReference type="PROSITE" id="PS50244">
    <property type="entry name" value="S5A_REDUCTASE"/>
    <property type="match status" value="1"/>
</dbReference>
<keyword evidence="1" id="KW-0812">Transmembrane</keyword>
<evidence type="ECO:0000313" key="2">
    <source>
        <dbReference type="EMBL" id="KIM88145.1"/>
    </source>
</evidence>